<dbReference type="EMBL" id="JAINUF010000015">
    <property type="protein sequence ID" value="KAJ8340896.1"/>
    <property type="molecule type" value="Genomic_DNA"/>
</dbReference>
<dbReference type="AlphaFoldDB" id="A0A9Q1ELA2"/>
<protein>
    <submittedName>
        <fullName evidence="1">Uncharacterized protein</fullName>
    </submittedName>
</protein>
<proteinExistence type="predicted"/>
<organism evidence="1 2">
    <name type="scientific">Synaphobranchus kaupii</name>
    <name type="common">Kaup's arrowtooth eel</name>
    <dbReference type="NCBI Taxonomy" id="118154"/>
    <lineage>
        <taxon>Eukaryota</taxon>
        <taxon>Metazoa</taxon>
        <taxon>Chordata</taxon>
        <taxon>Craniata</taxon>
        <taxon>Vertebrata</taxon>
        <taxon>Euteleostomi</taxon>
        <taxon>Actinopterygii</taxon>
        <taxon>Neopterygii</taxon>
        <taxon>Teleostei</taxon>
        <taxon>Anguilliformes</taxon>
        <taxon>Synaphobranchidae</taxon>
        <taxon>Synaphobranchus</taxon>
    </lineage>
</organism>
<evidence type="ECO:0000313" key="2">
    <source>
        <dbReference type="Proteomes" id="UP001152622"/>
    </source>
</evidence>
<name>A0A9Q1ELA2_SYNKA</name>
<gene>
    <name evidence="1" type="ORF">SKAU_G00331870</name>
</gene>
<dbReference type="Proteomes" id="UP001152622">
    <property type="component" value="Chromosome 15"/>
</dbReference>
<evidence type="ECO:0000313" key="1">
    <source>
        <dbReference type="EMBL" id="KAJ8340896.1"/>
    </source>
</evidence>
<keyword evidence="2" id="KW-1185">Reference proteome</keyword>
<accession>A0A9Q1ELA2</accession>
<comment type="caution">
    <text evidence="1">The sequence shown here is derived from an EMBL/GenBank/DDBJ whole genome shotgun (WGS) entry which is preliminary data.</text>
</comment>
<sequence>MCSVDGVGPCFAVYDHAALWRSDRRRGSGAMAGRDTGCPAFTRRLPRIHGPPALTDAVAIGQSPPPHSTPLQNMAWNNIFHLSS</sequence>
<reference evidence="1" key="1">
    <citation type="journal article" date="2023" name="Science">
        <title>Genome structures resolve the early diversification of teleost fishes.</title>
        <authorList>
            <person name="Parey E."/>
            <person name="Louis A."/>
            <person name="Montfort J."/>
            <person name="Bouchez O."/>
            <person name="Roques C."/>
            <person name="Iampietro C."/>
            <person name="Lluch J."/>
            <person name="Castinel A."/>
            <person name="Donnadieu C."/>
            <person name="Desvignes T."/>
            <person name="Floi Bucao C."/>
            <person name="Jouanno E."/>
            <person name="Wen M."/>
            <person name="Mejri S."/>
            <person name="Dirks R."/>
            <person name="Jansen H."/>
            <person name="Henkel C."/>
            <person name="Chen W.J."/>
            <person name="Zahm M."/>
            <person name="Cabau C."/>
            <person name="Klopp C."/>
            <person name="Thompson A.W."/>
            <person name="Robinson-Rechavi M."/>
            <person name="Braasch I."/>
            <person name="Lecointre G."/>
            <person name="Bobe J."/>
            <person name="Postlethwait J.H."/>
            <person name="Berthelot C."/>
            <person name="Roest Crollius H."/>
            <person name="Guiguen Y."/>
        </authorList>
    </citation>
    <scope>NUCLEOTIDE SEQUENCE</scope>
    <source>
        <strain evidence="1">WJC10195</strain>
    </source>
</reference>